<comment type="subcellular location">
    <subcellularLocation>
        <location evidence="1">Membrane</location>
        <topology evidence="1">Multi-pass membrane protein</topology>
    </subcellularLocation>
</comment>
<keyword evidence="8" id="KW-1185">Reference proteome</keyword>
<feature type="transmembrane region" description="Helical" evidence="6">
    <location>
        <begin position="478"/>
        <end position="497"/>
    </location>
</feature>
<feature type="transmembrane region" description="Helical" evidence="6">
    <location>
        <begin position="434"/>
        <end position="457"/>
    </location>
</feature>
<dbReference type="Pfam" id="PF00854">
    <property type="entry name" value="PTR2"/>
    <property type="match status" value="1"/>
</dbReference>
<keyword evidence="4 6" id="KW-1133">Transmembrane helix</keyword>
<organism evidence="7 8">
    <name type="scientific">Pyrus ussuriensis x Pyrus communis</name>
    <dbReference type="NCBI Taxonomy" id="2448454"/>
    <lineage>
        <taxon>Eukaryota</taxon>
        <taxon>Viridiplantae</taxon>
        <taxon>Streptophyta</taxon>
        <taxon>Embryophyta</taxon>
        <taxon>Tracheophyta</taxon>
        <taxon>Spermatophyta</taxon>
        <taxon>Magnoliopsida</taxon>
        <taxon>eudicotyledons</taxon>
        <taxon>Gunneridae</taxon>
        <taxon>Pentapetalae</taxon>
        <taxon>rosids</taxon>
        <taxon>fabids</taxon>
        <taxon>Rosales</taxon>
        <taxon>Rosaceae</taxon>
        <taxon>Amygdaloideae</taxon>
        <taxon>Maleae</taxon>
        <taxon>Pyrus</taxon>
    </lineage>
</organism>
<dbReference type="GO" id="GO:0006857">
    <property type="term" value="P:oligopeptide transport"/>
    <property type="evidence" value="ECO:0007669"/>
    <property type="project" value="InterPro"/>
</dbReference>
<dbReference type="InterPro" id="IPR000109">
    <property type="entry name" value="POT_fam"/>
</dbReference>
<feature type="transmembrane region" description="Helical" evidence="6">
    <location>
        <begin position="169"/>
        <end position="191"/>
    </location>
</feature>
<feature type="transmembrane region" description="Helical" evidence="6">
    <location>
        <begin position="85"/>
        <end position="104"/>
    </location>
</feature>
<evidence type="ECO:0000256" key="3">
    <source>
        <dbReference type="ARBA" id="ARBA00022692"/>
    </source>
</evidence>
<sequence length="556" mass="60720">MGCTCEEGTLIAPHTHMYRIRIKGRAVIGLSLTVGGWLSNFIVFLIQEFNINSIDAAKIANVVNGSSSFIPIIAAIIADSLFGSFSVISVSSCVSLLGIILLTLTATLNSLKPQPCAIVSELCQPTSTLQYAIPYAGIALSSIGLGGTRFTMAILGANQFDRPKDQATFFNWCFVSIYSASIVGLTVIIYLEDNVGYRRGFGLAVITNLIAIAIFLSGTRFYKYDKPQGSPFVGLARVIVAATWKRNLQISSESKDYYYGNCGVAGVEAAASSRSLRFLNRAAQKTEGDVRSDGSIVKPWRLSTMQQVEDFKTIIRIFPMWSIGIFLGTPLAIQSSLSILQALTMDPHLGPHFRIPPGSVVVIILISNVISLSLIDRFLYPAWQKLIGRSPTPLKRIGLGHVLNILSMAVAAMVESKRLKVFQDHHLHDQPGAVVPMLALWLFPQLTLIGIGEAFHFPGQVEFFYQEFPSSLRSTSTALTSLIIGISFYLSTGVINLVQRITGWLLNNISDGKLDNVYWMLAVVGVINFGYYLVCAKFYKYQNVKGADGSPDPDSA</sequence>
<evidence type="ECO:0000256" key="6">
    <source>
        <dbReference type="SAM" id="Phobius"/>
    </source>
</evidence>
<reference evidence="8" key="2">
    <citation type="submission" date="2019-10" db="EMBL/GenBank/DDBJ databases">
        <title>A de novo genome assembly of a pear dwarfing rootstock.</title>
        <authorList>
            <person name="Wang F."/>
            <person name="Wang J."/>
            <person name="Li S."/>
            <person name="Zhang Y."/>
            <person name="Fang M."/>
            <person name="Ma L."/>
            <person name="Zhao Y."/>
            <person name="Jiang S."/>
        </authorList>
    </citation>
    <scope>NUCLEOTIDE SEQUENCE [LARGE SCALE GENOMIC DNA]</scope>
</reference>
<reference evidence="7 8" key="1">
    <citation type="submission" date="2019-09" db="EMBL/GenBank/DDBJ databases">
        <authorList>
            <person name="Ou C."/>
        </authorList>
    </citation>
    <scope>NUCLEOTIDE SEQUENCE [LARGE SCALE GENOMIC DNA]</scope>
    <source>
        <strain evidence="7">S2</strain>
        <tissue evidence="7">Leaf</tissue>
    </source>
</reference>
<dbReference type="AlphaFoldDB" id="A0A5N5FUD3"/>
<evidence type="ECO:0000256" key="2">
    <source>
        <dbReference type="ARBA" id="ARBA00005982"/>
    </source>
</evidence>
<evidence type="ECO:0000256" key="5">
    <source>
        <dbReference type="ARBA" id="ARBA00023136"/>
    </source>
</evidence>
<evidence type="ECO:0000256" key="4">
    <source>
        <dbReference type="ARBA" id="ARBA00022989"/>
    </source>
</evidence>
<dbReference type="EMBL" id="SMOL01000559">
    <property type="protein sequence ID" value="KAB2606758.1"/>
    <property type="molecule type" value="Genomic_DNA"/>
</dbReference>
<evidence type="ECO:0000313" key="7">
    <source>
        <dbReference type="EMBL" id="KAB2606758.1"/>
    </source>
</evidence>
<feature type="transmembrane region" description="Helical" evidence="6">
    <location>
        <begin position="197"/>
        <end position="216"/>
    </location>
</feature>
<evidence type="ECO:0000313" key="8">
    <source>
        <dbReference type="Proteomes" id="UP000327157"/>
    </source>
</evidence>
<name>A0A5N5FUD3_9ROSA</name>
<dbReference type="PROSITE" id="PS01022">
    <property type="entry name" value="PTR2_1"/>
    <property type="match status" value="1"/>
</dbReference>
<dbReference type="InterPro" id="IPR018456">
    <property type="entry name" value="PTR2_symporter_CS"/>
</dbReference>
<dbReference type="Gene3D" id="1.20.1250.20">
    <property type="entry name" value="MFS general substrate transporter like domains"/>
    <property type="match status" value="1"/>
</dbReference>
<dbReference type="GO" id="GO:0022857">
    <property type="term" value="F:transmembrane transporter activity"/>
    <property type="evidence" value="ECO:0007669"/>
    <property type="project" value="InterPro"/>
</dbReference>
<accession>A0A5N5FUD3</accession>
<evidence type="ECO:0000256" key="1">
    <source>
        <dbReference type="ARBA" id="ARBA00004141"/>
    </source>
</evidence>
<comment type="similarity">
    <text evidence="2">Belongs to the major facilitator superfamily. Proton-dependent oligopeptide transporter (POT/PTR) (TC 2.A.17) family.</text>
</comment>
<feature type="transmembrane region" description="Helical" evidence="6">
    <location>
        <begin position="517"/>
        <end position="535"/>
    </location>
</feature>
<feature type="transmembrane region" description="Helical" evidence="6">
    <location>
        <begin position="314"/>
        <end position="333"/>
    </location>
</feature>
<gene>
    <name evidence="7" type="ORF">D8674_006475</name>
</gene>
<feature type="transmembrane region" description="Helical" evidence="6">
    <location>
        <begin position="135"/>
        <end position="157"/>
    </location>
</feature>
<proteinExistence type="inferred from homology"/>
<dbReference type="InterPro" id="IPR036259">
    <property type="entry name" value="MFS_trans_sf"/>
</dbReference>
<comment type="caution">
    <text evidence="7">The sequence shown here is derived from an EMBL/GenBank/DDBJ whole genome shotgun (WGS) entry which is preliminary data.</text>
</comment>
<dbReference type="GO" id="GO:0016020">
    <property type="term" value="C:membrane"/>
    <property type="evidence" value="ECO:0007669"/>
    <property type="project" value="UniProtKB-SubCell"/>
</dbReference>
<feature type="transmembrane region" description="Helical" evidence="6">
    <location>
        <begin position="353"/>
        <end position="375"/>
    </location>
</feature>
<dbReference type="PANTHER" id="PTHR11654">
    <property type="entry name" value="OLIGOPEPTIDE TRANSPORTER-RELATED"/>
    <property type="match status" value="1"/>
</dbReference>
<dbReference type="SUPFAM" id="SSF103473">
    <property type="entry name" value="MFS general substrate transporter"/>
    <property type="match status" value="1"/>
</dbReference>
<protein>
    <submittedName>
        <fullName evidence="7">Protein NRT1/ PTR FAMILY 2.3-like</fullName>
    </submittedName>
</protein>
<feature type="transmembrane region" description="Helical" evidence="6">
    <location>
        <begin position="26"/>
        <end position="47"/>
    </location>
</feature>
<dbReference type="Proteomes" id="UP000327157">
    <property type="component" value="Chromosome 11"/>
</dbReference>
<keyword evidence="3 6" id="KW-0812">Transmembrane</keyword>
<feature type="transmembrane region" description="Helical" evidence="6">
    <location>
        <begin position="59"/>
        <end position="78"/>
    </location>
</feature>
<dbReference type="OrthoDB" id="8904098at2759"/>
<feature type="transmembrane region" description="Helical" evidence="6">
    <location>
        <begin position="396"/>
        <end position="414"/>
    </location>
</feature>
<keyword evidence="5 6" id="KW-0472">Membrane</keyword>
<reference evidence="7 8" key="3">
    <citation type="submission" date="2019-11" db="EMBL/GenBank/DDBJ databases">
        <title>A de novo genome assembly of a pear dwarfing rootstock.</title>
        <authorList>
            <person name="Wang F."/>
            <person name="Wang J."/>
            <person name="Li S."/>
            <person name="Zhang Y."/>
            <person name="Fang M."/>
            <person name="Ma L."/>
            <person name="Zhao Y."/>
            <person name="Jiang S."/>
        </authorList>
    </citation>
    <scope>NUCLEOTIDE SEQUENCE [LARGE SCALE GENOMIC DNA]</scope>
    <source>
        <strain evidence="7">S2</strain>
        <tissue evidence="7">Leaf</tissue>
    </source>
</reference>